<dbReference type="InterPro" id="IPR036047">
    <property type="entry name" value="F-box-like_dom_sf"/>
</dbReference>
<reference evidence="2 3" key="1">
    <citation type="journal article" date="2018" name="Mol. Biol. Evol.">
        <title>Analysis of the draft genome of the red seaweed Gracilariopsis chorda provides insights into genome size evolution in Rhodophyta.</title>
        <authorList>
            <person name="Lee J."/>
            <person name="Yang E.C."/>
            <person name="Graf L."/>
            <person name="Yang J.H."/>
            <person name="Qiu H."/>
            <person name="Zel Zion U."/>
            <person name="Chan C.X."/>
            <person name="Stephens T.G."/>
            <person name="Weber A.P.M."/>
            <person name="Boo G.H."/>
            <person name="Boo S.M."/>
            <person name="Kim K.M."/>
            <person name="Shin Y."/>
            <person name="Jung M."/>
            <person name="Lee S.J."/>
            <person name="Yim H.S."/>
            <person name="Lee J.H."/>
            <person name="Bhattacharya D."/>
            <person name="Yoon H.S."/>
        </authorList>
    </citation>
    <scope>NUCLEOTIDE SEQUENCE [LARGE SCALE GENOMIC DNA]</scope>
    <source>
        <strain evidence="2 3">SKKU-2015</strain>
        <tissue evidence="2">Whole body</tissue>
    </source>
</reference>
<protein>
    <recommendedName>
        <fullName evidence="1">F-box domain-containing protein</fullName>
    </recommendedName>
</protein>
<dbReference type="EMBL" id="NBIV01000205">
    <property type="protein sequence ID" value="PXF41642.1"/>
    <property type="molecule type" value="Genomic_DNA"/>
</dbReference>
<sequence>MSVSAALQTLPADVLSLIFQRLDFRSLCNLSETNSVLHALASSESTWRHITTRRFRVNTNAQLPRPLALSGNLSWRTLFSNWHAQRRMPISRTTGPTFTVFAKGDPFVPQIQMWICVSSADDCRLRDGALRLRLVVQNISEPCILLQPSQTHIAFTEGGCICPQPPSDSARTLTIVQIACESWHSNEPSHRLVDTDKPLFLELDEFAVIVMDLRLADTVFEVDVLERLEHVRIPVITHCFQEAVAPFLDGVIWEAYEFLPGGWWVRRA</sequence>
<proteinExistence type="predicted"/>
<accession>A0A2V3IHU7</accession>
<evidence type="ECO:0000313" key="2">
    <source>
        <dbReference type="EMBL" id="PXF41642.1"/>
    </source>
</evidence>
<organism evidence="2 3">
    <name type="scientific">Gracilariopsis chorda</name>
    <dbReference type="NCBI Taxonomy" id="448386"/>
    <lineage>
        <taxon>Eukaryota</taxon>
        <taxon>Rhodophyta</taxon>
        <taxon>Florideophyceae</taxon>
        <taxon>Rhodymeniophycidae</taxon>
        <taxon>Gracilariales</taxon>
        <taxon>Gracilariaceae</taxon>
        <taxon>Gracilariopsis</taxon>
    </lineage>
</organism>
<gene>
    <name evidence="2" type="ORF">BWQ96_08653</name>
</gene>
<evidence type="ECO:0000259" key="1">
    <source>
        <dbReference type="PROSITE" id="PS50181"/>
    </source>
</evidence>
<dbReference type="SUPFAM" id="SSF81383">
    <property type="entry name" value="F-box domain"/>
    <property type="match status" value="1"/>
</dbReference>
<dbReference type="Gene3D" id="1.20.1280.50">
    <property type="match status" value="1"/>
</dbReference>
<name>A0A2V3IHU7_9FLOR</name>
<dbReference type="PROSITE" id="PS50181">
    <property type="entry name" value="FBOX"/>
    <property type="match status" value="1"/>
</dbReference>
<dbReference type="OrthoDB" id="1901658at2759"/>
<dbReference type="Pfam" id="PF12937">
    <property type="entry name" value="F-box-like"/>
    <property type="match status" value="1"/>
</dbReference>
<comment type="caution">
    <text evidence="2">The sequence shown here is derived from an EMBL/GenBank/DDBJ whole genome shotgun (WGS) entry which is preliminary data.</text>
</comment>
<evidence type="ECO:0000313" key="3">
    <source>
        <dbReference type="Proteomes" id="UP000247409"/>
    </source>
</evidence>
<dbReference type="SMART" id="SM00256">
    <property type="entry name" value="FBOX"/>
    <property type="match status" value="1"/>
</dbReference>
<dbReference type="Proteomes" id="UP000247409">
    <property type="component" value="Unassembled WGS sequence"/>
</dbReference>
<feature type="domain" description="F-box" evidence="1">
    <location>
        <begin position="4"/>
        <end position="50"/>
    </location>
</feature>
<keyword evidence="3" id="KW-1185">Reference proteome</keyword>
<dbReference type="InterPro" id="IPR001810">
    <property type="entry name" value="F-box_dom"/>
</dbReference>
<dbReference type="AlphaFoldDB" id="A0A2V3IHU7"/>